<dbReference type="InterPro" id="IPR011990">
    <property type="entry name" value="TPR-like_helical_dom_sf"/>
</dbReference>
<feature type="repeat" description="PPR" evidence="2">
    <location>
        <begin position="536"/>
        <end position="570"/>
    </location>
</feature>
<dbReference type="InterPro" id="IPR051114">
    <property type="entry name" value="Mito_RNA_Proc_CCM1"/>
</dbReference>
<feature type="repeat" description="PPR" evidence="2">
    <location>
        <begin position="396"/>
        <end position="430"/>
    </location>
</feature>
<dbReference type="Pfam" id="PF01535">
    <property type="entry name" value="PPR"/>
    <property type="match status" value="4"/>
</dbReference>
<evidence type="ECO:0000256" key="1">
    <source>
        <dbReference type="ARBA" id="ARBA00022737"/>
    </source>
</evidence>
<dbReference type="GO" id="GO:0005739">
    <property type="term" value="C:mitochondrion"/>
    <property type="evidence" value="ECO:0007669"/>
    <property type="project" value="TreeGrafter"/>
</dbReference>
<feature type="repeat" description="PPR" evidence="2">
    <location>
        <begin position="501"/>
        <end position="535"/>
    </location>
</feature>
<dbReference type="PANTHER" id="PTHR47934">
    <property type="entry name" value="PENTATRICOPEPTIDE REPEAT-CONTAINING PROTEIN PET309, MITOCHONDRIAL"/>
    <property type="match status" value="1"/>
</dbReference>
<dbReference type="Proteomes" id="UP000734854">
    <property type="component" value="Unassembled WGS sequence"/>
</dbReference>
<dbReference type="NCBIfam" id="TIGR00756">
    <property type="entry name" value="PPR"/>
    <property type="match status" value="6"/>
</dbReference>
<protein>
    <recommendedName>
        <fullName evidence="6">Pentatricopeptide repeat-containing protein</fullName>
    </recommendedName>
</protein>
<feature type="region of interest" description="Disordered" evidence="3">
    <location>
        <begin position="80"/>
        <end position="110"/>
    </location>
</feature>
<evidence type="ECO:0000313" key="5">
    <source>
        <dbReference type="Proteomes" id="UP000734854"/>
    </source>
</evidence>
<keyword evidence="5" id="KW-1185">Reference proteome</keyword>
<dbReference type="GO" id="GO:0007005">
    <property type="term" value="P:mitochondrion organization"/>
    <property type="evidence" value="ECO:0007669"/>
    <property type="project" value="TreeGrafter"/>
</dbReference>
<proteinExistence type="predicted"/>
<dbReference type="AlphaFoldDB" id="A0A8J5EUT1"/>
<accession>A0A8J5EUT1</accession>
<feature type="repeat" description="PPR" evidence="2">
    <location>
        <begin position="361"/>
        <end position="395"/>
    </location>
</feature>
<dbReference type="PROSITE" id="PS51375">
    <property type="entry name" value="PPR"/>
    <property type="match status" value="6"/>
</dbReference>
<name>A0A8J5EUT1_ZINOF</name>
<feature type="compositionally biased region" description="Basic and acidic residues" evidence="3">
    <location>
        <begin position="89"/>
        <end position="105"/>
    </location>
</feature>
<dbReference type="GO" id="GO:0006396">
    <property type="term" value="P:RNA processing"/>
    <property type="evidence" value="ECO:0007669"/>
    <property type="project" value="TreeGrafter"/>
</dbReference>
<dbReference type="EMBL" id="JACMSC010000019">
    <property type="protein sequence ID" value="KAG6473853.1"/>
    <property type="molecule type" value="Genomic_DNA"/>
</dbReference>
<keyword evidence="1" id="KW-0677">Repeat</keyword>
<evidence type="ECO:0000256" key="3">
    <source>
        <dbReference type="SAM" id="MobiDB-lite"/>
    </source>
</evidence>
<dbReference type="InterPro" id="IPR002885">
    <property type="entry name" value="PPR_rpt"/>
</dbReference>
<feature type="repeat" description="PPR" evidence="2">
    <location>
        <begin position="466"/>
        <end position="500"/>
    </location>
</feature>
<evidence type="ECO:0000256" key="2">
    <source>
        <dbReference type="PROSITE-ProRule" id="PRU00708"/>
    </source>
</evidence>
<sequence>MSGFYFLNLDETTFLDSPTSIFFFETGTSTTLPSSSSPSPFAVDGGRMGLLLSEIHLRLCLSRFSSSLAEAEFFDGALTPGPCPSDPIQGKEGRSGGGGRRELQQQKRVRRLPLPLSRHPHYLPHCAFHRSRRQVSPFLPWPLPPHSRPPYPQGQVPPFCLNAASRFVCTSSSASDSDAEPNCESPSDVKEVERVCKVIEDLFLSDRNMEAVLERFRHAPKPAHRFFSWDGGRLDFSHNSETDTKMLSILSKTRQFETMVALLEEMGREGFLNMDAFKIAIIGFSAARQMKKSMAIFQMMERFNFKAGLETFNCLIEALAKAKLGTEAQALFEKMKDQYPPDLMESGRVWNEMLGMGFKPDAVVYNTMIDGLIRAHRRSDAIKLLELMKDKGPLPNAKTFTIIIQDLCKAGQMDLAVNCFQEMLDAGSALDVATYTCLIVGFGNAQQMDKVSGLLSEMTGKGCPPDGRTYNALIKLMTNRNMPDDAVRIYNTMIKKGFEPTIHTYNMLMKSYFHENNYQMGCAVWEEMGLKGICPDVNSYTVFIGGHIRHGRPEKAHKYLEEMISKGTQAPQINYNKFAADFSSSGTSDILYELAQKMNFSGKLQVSNIFHGWAERAKNRVKRRVANQTGRCIF</sequence>
<reference evidence="4 5" key="1">
    <citation type="submission" date="2020-08" db="EMBL/GenBank/DDBJ databases">
        <title>Plant Genome Project.</title>
        <authorList>
            <person name="Zhang R.-G."/>
        </authorList>
    </citation>
    <scope>NUCLEOTIDE SEQUENCE [LARGE SCALE GENOMIC DNA]</scope>
    <source>
        <tissue evidence="4">Rhizome</tissue>
    </source>
</reference>
<gene>
    <name evidence="4" type="ORF">ZIOFF_067771</name>
</gene>
<feature type="repeat" description="PPR" evidence="2">
    <location>
        <begin position="431"/>
        <end position="465"/>
    </location>
</feature>
<organism evidence="4 5">
    <name type="scientific">Zingiber officinale</name>
    <name type="common">Ginger</name>
    <name type="synonym">Amomum zingiber</name>
    <dbReference type="NCBI Taxonomy" id="94328"/>
    <lineage>
        <taxon>Eukaryota</taxon>
        <taxon>Viridiplantae</taxon>
        <taxon>Streptophyta</taxon>
        <taxon>Embryophyta</taxon>
        <taxon>Tracheophyta</taxon>
        <taxon>Spermatophyta</taxon>
        <taxon>Magnoliopsida</taxon>
        <taxon>Liliopsida</taxon>
        <taxon>Zingiberales</taxon>
        <taxon>Zingiberaceae</taxon>
        <taxon>Zingiber</taxon>
    </lineage>
</organism>
<dbReference type="Gene3D" id="1.25.40.10">
    <property type="entry name" value="Tetratricopeptide repeat domain"/>
    <property type="match status" value="3"/>
</dbReference>
<dbReference type="PANTHER" id="PTHR47934:SF6">
    <property type="entry name" value="MITOCHONDRIAL GROUP I INTRON SPLICING FACTOR CCM1-RELATED"/>
    <property type="match status" value="1"/>
</dbReference>
<evidence type="ECO:0008006" key="6">
    <source>
        <dbReference type="Google" id="ProtNLM"/>
    </source>
</evidence>
<dbReference type="Pfam" id="PF13041">
    <property type="entry name" value="PPR_2"/>
    <property type="match status" value="2"/>
</dbReference>
<dbReference type="GO" id="GO:0003729">
    <property type="term" value="F:mRNA binding"/>
    <property type="evidence" value="ECO:0007669"/>
    <property type="project" value="TreeGrafter"/>
</dbReference>
<comment type="caution">
    <text evidence="4">The sequence shown here is derived from an EMBL/GenBank/DDBJ whole genome shotgun (WGS) entry which is preliminary data.</text>
</comment>
<evidence type="ECO:0000313" key="4">
    <source>
        <dbReference type="EMBL" id="KAG6473853.1"/>
    </source>
</evidence>
<dbReference type="SUPFAM" id="SSF81901">
    <property type="entry name" value="HCP-like"/>
    <property type="match status" value="1"/>
</dbReference>